<dbReference type="SUPFAM" id="SSF53254">
    <property type="entry name" value="Phosphoglycerate mutase-like"/>
    <property type="match status" value="1"/>
</dbReference>
<dbReference type="GO" id="GO:0003993">
    <property type="term" value="F:acid phosphatase activity"/>
    <property type="evidence" value="ECO:0007669"/>
    <property type="project" value="TreeGrafter"/>
</dbReference>
<dbReference type="EC" id="3.1.3.8" evidence="2"/>
<evidence type="ECO:0000256" key="1">
    <source>
        <dbReference type="ARBA" id="ARBA00005375"/>
    </source>
</evidence>
<evidence type="ECO:0000256" key="2">
    <source>
        <dbReference type="ARBA" id="ARBA00012632"/>
    </source>
</evidence>
<evidence type="ECO:0000313" key="6">
    <source>
        <dbReference type="EMBL" id="KUI63639.1"/>
    </source>
</evidence>
<organism evidence="6 7">
    <name type="scientific">Cytospora mali</name>
    <name type="common">Apple Valsa canker fungus</name>
    <name type="synonym">Valsa mali</name>
    <dbReference type="NCBI Taxonomy" id="578113"/>
    <lineage>
        <taxon>Eukaryota</taxon>
        <taxon>Fungi</taxon>
        <taxon>Dikarya</taxon>
        <taxon>Ascomycota</taxon>
        <taxon>Pezizomycotina</taxon>
        <taxon>Sordariomycetes</taxon>
        <taxon>Sordariomycetidae</taxon>
        <taxon>Diaporthales</taxon>
        <taxon>Cytosporaceae</taxon>
        <taxon>Cytospora</taxon>
    </lineage>
</organism>
<keyword evidence="7" id="KW-1185">Reference proteome</keyword>
<dbReference type="AlphaFoldDB" id="A0A194VHM6"/>
<feature type="compositionally biased region" description="Basic and acidic residues" evidence="4">
    <location>
        <begin position="668"/>
        <end position="681"/>
    </location>
</feature>
<dbReference type="Proteomes" id="UP000078559">
    <property type="component" value="Unassembled WGS sequence"/>
</dbReference>
<dbReference type="InterPro" id="IPR033379">
    <property type="entry name" value="Acid_Pase_AS"/>
</dbReference>
<dbReference type="Pfam" id="PF00328">
    <property type="entry name" value="His_Phos_2"/>
    <property type="match status" value="1"/>
</dbReference>
<evidence type="ECO:0000313" key="7">
    <source>
        <dbReference type="Proteomes" id="UP000078559"/>
    </source>
</evidence>
<evidence type="ECO:0000256" key="5">
    <source>
        <dbReference type="SAM" id="Phobius"/>
    </source>
</evidence>
<dbReference type="SMR" id="A0A194VHM6"/>
<gene>
    <name evidence="6" type="ORF">VM1G_10539</name>
</gene>
<proteinExistence type="inferred from homology"/>
<feature type="compositionally biased region" description="Basic and acidic residues" evidence="4">
    <location>
        <begin position="706"/>
        <end position="729"/>
    </location>
</feature>
<sequence length="729" mass="79755">MKLWDDLVNTVNMARGRYKYSPLPSRDQVREAQEVLSFWSQRHRTVLKVTMAAMLLVVLAYLAMATARVVRAINESSCDTVATGYQCSPEISRYWGPYSPYFSVPSEIDNSIPGQCTVNFVQILSRHGARDPTLSKGMAYNSTIQRIQSSVTSYGPGYEFIKDYVYALGADQLTTFGQQELVNSGIKFYERYGALAQAGTPFVRASGQERVIESAQKWTQGFHQALLADKAASSGSEAYPYPILVISEAEGSNNTLNHGLCTAFEDGPDSKLGEDAEDKWMDVFLGPITARLNGNLPGANLSATETVSMMDMCPFNTVADARGHVSDFCGLFTADEWQSYGYLQSLGKWYNYGNGNRLGPTQGVGFTNELIARLTGSRVVDDTSTNHTLDDDPATFPLNRTFYADFGHDNTMTSIFSAMGLYDATAPLSNTTREAADEGGGYSASWTVPFSARMHIVAIRATELARLHLRRSTKHHARRRFTNTKHKMVGTVGAIIITVLVLAAVGAIGWVLYSRWRAQKLGLPPPSFVSFVPFLHKSDPNPYGPPTPAPGGIVGWFNDQVRKIKERNNRTAAGAYEGHPSGGRGRRGFGPLDPDEAWDARVGNEADNYGPGGYYEEQELGLHEPAGRGQGQGQQHAGQQQNTAYGSEEHDSYSMNLAATPQPQSRGYGDDRGRTLSRDGRPNPFDDDAAEPSNISLRGVSPRPIDGAEHGHGDGGSIAERKSIFRENV</sequence>
<dbReference type="PROSITE" id="PS00616">
    <property type="entry name" value="HIS_ACID_PHOSPHAT_1"/>
    <property type="match status" value="1"/>
</dbReference>
<protein>
    <recommendedName>
        <fullName evidence="2">3-phytase</fullName>
        <ecNumber evidence="2">3.1.3.8</ecNumber>
    </recommendedName>
</protein>
<dbReference type="InterPro" id="IPR029033">
    <property type="entry name" value="His_PPase_superfam"/>
</dbReference>
<dbReference type="Gene3D" id="3.40.50.1240">
    <property type="entry name" value="Phosphoglycerate mutase-like"/>
    <property type="match status" value="1"/>
</dbReference>
<dbReference type="InterPro" id="IPR000560">
    <property type="entry name" value="His_Pase_clade-2"/>
</dbReference>
<dbReference type="PROSITE" id="PS00778">
    <property type="entry name" value="HIS_ACID_PHOSPHAT_2"/>
    <property type="match status" value="1"/>
</dbReference>
<feature type="compositionally biased region" description="Polar residues" evidence="4">
    <location>
        <begin position="653"/>
        <end position="665"/>
    </location>
</feature>
<evidence type="ECO:0000256" key="4">
    <source>
        <dbReference type="SAM" id="MobiDB-lite"/>
    </source>
</evidence>
<dbReference type="CDD" id="cd07061">
    <property type="entry name" value="HP_HAP_like"/>
    <property type="match status" value="1"/>
</dbReference>
<feature type="transmembrane region" description="Helical" evidence="5">
    <location>
        <begin position="46"/>
        <end position="64"/>
    </location>
</feature>
<accession>A0A194VHM6</accession>
<feature type="transmembrane region" description="Helical" evidence="5">
    <location>
        <begin position="488"/>
        <end position="513"/>
    </location>
</feature>
<keyword evidence="5" id="KW-0812">Transmembrane</keyword>
<comment type="similarity">
    <text evidence="1">Belongs to the histidine acid phosphatase family.</text>
</comment>
<evidence type="ECO:0000256" key="3">
    <source>
        <dbReference type="ARBA" id="ARBA00022801"/>
    </source>
</evidence>
<reference evidence="6" key="1">
    <citation type="submission" date="2014-12" db="EMBL/GenBank/DDBJ databases">
        <title>Genome Sequence of Valsa Canker Pathogens Uncovers a Specific Adaption of Colonization on Woody Bark.</title>
        <authorList>
            <person name="Yin Z."/>
            <person name="Liu H."/>
            <person name="Gao X."/>
            <person name="Li Z."/>
            <person name="Song N."/>
            <person name="Ke X."/>
            <person name="Dai Q."/>
            <person name="Wu Y."/>
            <person name="Sun Y."/>
            <person name="Xu J.-R."/>
            <person name="Kang Z.K."/>
            <person name="Wang L."/>
            <person name="Huang L."/>
        </authorList>
    </citation>
    <scope>NUCLEOTIDE SEQUENCE [LARGE SCALE GENOMIC DNA]</scope>
    <source>
        <strain evidence="6">03-8</strain>
    </source>
</reference>
<keyword evidence="5" id="KW-1133">Transmembrane helix</keyword>
<feature type="region of interest" description="Disordered" evidence="4">
    <location>
        <begin position="570"/>
        <end position="729"/>
    </location>
</feature>
<dbReference type="GO" id="GO:0016158">
    <property type="term" value="F:inositol hexakisphosphate 3-phosphatase activity"/>
    <property type="evidence" value="ECO:0007669"/>
    <property type="project" value="UniProtKB-EC"/>
</dbReference>
<dbReference type="EMBL" id="KN796114">
    <property type="protein sequence ID" value="KUI63639.1"/>
    <property type="molecule type" value="Genomic_DNA"/>
</dbReference>
<name>A0A194VHM6_CYTMA</name>
<dbReference type="OrthoDB" id="6509975at2759"/>
<dbReference type="PANTHER" id="PTHR20963">
    <property type="entry name" value="MULTIPLE INOSITOL POLYPHOSPHATE PHOSPHATASE-RELATED"/>
    <property type="match status" value="1"/>
</dbReference>
<dbReference type="PANTHER" id="PTHR20963:SF24">
    <property type="entry name" value="3-PHYTASE B"/>
    <property type="match status" value="1"/>
</dbReference>
<keyword evidence="5" id="KW-0472">Membrane</keyword>
<keyword evidence="3" id="KW-0378">Hydrolase</keyword>